<feature type="region of interest" description="Disordered" evidence="2">
    <location>
        <begin position="111"/>
        <end position="136"/>
    </location>
</feature>
<dbReference type="SUPFAM" id="SSF52058">
    <property type="entry name" value="L domain-like"/>
    <property type="match status" value="1"/>
</dbReference>
<evidence type="ECO:0000313" key="3">
    <source>
        <dbReference type="EMBL" id="KAK7197606.1"/>
    </source>
</evidence>
<keyword evidence="1" id="KW-0175">Coiled coil</keyword>
<keyword evidence="4" id="KW-1185">Reference proteome</keyword>
<dbReference type="Gene3D" id="3.80.10.10">
    <property type="entry name" value="Ribonuclease Inhibitor"/>
    <property type="match status" value="3"/>
</dbReference>
<dbReference type="GO" id="GO:0019005">
    <property type="term" value="C:SCF ubiquitin ligase complex"/>
    <property type="evidence" value="ECO:0007669"/>
    <property type="project" value="TreeGrafter"/>
</dbReference>
<dbReference type="InterPro" id="IPR032675">
    <property type="entry name" value="LRR_dom_sf"/>
</dbReference>
<gene>
    <name evidence="3" type="ORF">NESM_000711200</name>
</gene>
<feature type="coiled-coil region" evidence="1">
    <location>
        <begin position="31"/>
        <end position="65"/>
    </location>
</feature>
<dbReference type="GO" id="GO:0031146">
    <property type="term" value="P:SCF-dependent proteasomal ubiquitin-dependent protein catabolic process"/>
    <property type="evidence" value="ECO:0007669"/>
    <property type="project" value="TreeGrafter"/>
</dbReference>
<protein>
    <submittedName>
        <fullName evidence="3">Leucine-rich repeat protein</fullName>
    </submittedName>
</protein>
<feature type="compositionally biased region" description="Low complexity" evidence="2">
    <location>
        <begin position="111"/>
        <end position="128"/>
    </location>
</feature>
<dbReference type="Proteomes" id="UP001430356">
    <property type="component" value="Unassembled WGS sequence"/>
</dbReference>
<comment type="caution">
    <text evidence="3">The sequence shown here is derived from an EMBL/GenBank/DDBJ whole genome shotgun (WGS) entry which is preliminary data.</text>
</comment>
<dbReference type="InterPro" id="IPR006553">
    <property type="entry name" value="Leu-rich_rpt_Cys-con_subtyp"/>
</dbReference>
<evidence type="ECO:0000313" key="4">
    <source>
        <dbReference type="Proteomes" id="UP001430356"/>
    </source>
</evidence>
<reference evidence="3 4" key="1">
    <citation type="journal article" date="2021" name="MBio">
        <title>A New Model Trypanosomatid, Novymonas esmeraldas: Genomic Perception of Its 'Candidatus Pandoraea novymonadis' Endosymbiont.</title>
        <authorList>
            <person name="Zakharova A."/>
            <person name="Saura A."/>
            <person name="Butenko A."/>
            <person name="Podesvova L."/>
            <person name="Warmusova S."/>
            <person name="Kostygov A.Y."/>
            <person name="Nenarokova A."/>
            <person name="Lukes J."/>
            <person name="Opperdoes F.R."/>
            <person name="Yurchenko V."/>
        </authorList>
    </citation>
    <scope>NUCLEOTIDE SEQUENCE [LARGE SCALE GENOMIC DNA]</scope>
    <source>
        <strain evidence="3 4">E262AT.01</strain>
    </source>
</reference>
<dbReference type="EMBL" id="JAECZO010000112">
    <property type="protein sequence ID" value="KAK7197606.1"/>
    <property type="molecule type" value="Genomic_DNA"/>
</dbReference>
<organism evidence="3 4">
    <name type="scientific">Novymonas esmeraldas</name>
    <dbReference type="NCBI Taxonomy" id="1808958"/>
    <lineage>
        <taxon>Eukaryota</taxon>
        <taxon>Discoba</taxon>
        <taxon>Euglenozoa</taxon>
        <taxon>Kinetoplastea</taxon>
        <taxon>Metakinetoplastina</taxon>
        <taxon>Trypanosomatida</taxon>
        <taxon>Trypanosomatidae</taxon>
        <taxon>Novymonas</taxon>
    </lineage>
</organism>
<accession>A0AAW0EWT7</accession>
<feature type="compositionally biased region" description="Basic and acidic residues" evidence="2">
    <location>
        <begin position="1"/>
        <end position="12"/>
    </location>
</feature>
<dbReference type="PANTHER" id="PTHR13318:SF105">
    <property type="entry name" value="F-BOX_LRR-REPEAT PROTEIN 3"/>
    <property type="match status" value="1"/>
</dbReference>
<proteinExistence type="predicted"/>
<name>A0AAW0EWT7_9TRYP</name>
<feature type="region of interest" description="Disordered" evidence="2">
    <location>
        <begin position="603"/>
        <end position="643"/>
    </location>
</feature>
<dbReference type="SMART" id="SM00367">
    <property type="entry name" value="LRR_CC"/>
    <property type="match status" value="4"/>
</dbReference>
<feature type="region of interest" description="Disordered" evidence="2">
    <location>
        <begin position="1"/>
        <end position="24"/>
    </location>
</feature>
<evidence type="ECO:0000256" key="1">
    <source>
        <dbReference type="SAM" id="Coils"/>
    </source>
</evidence>
<dbReference type="AlphaFoldDB" id="A0AAW0EWT7"/>
<feature type="compositionally biased region" description="Polar residues" evidence="2">
    <location>
        <begin position="612"/>
        <end position="635"/>
    </location>
</feature>
<dbReference type="PANTHER" id="PTHR13318">
    <property type="entry name" value="PARTNER OF PAIRED, ISOFORM B-RELATED"/>
    <property type="match status" value="1"/>
</dbReference>
<sequence>MSDHTHTREGFWDHQQQQQQQQPVQMTRGLFDAIQNNMHVLQLRVEALERQVAMLSAQVVTAASRTSFQGFPGVTYGMSPTTSNASPTSAMSPQMPPNMYFYQPPAMPTAMPANGTAATTAAPAAATTEHSKPSKQLEEELHRMGLFTNSNAVANDAVASATANSTAAATMALMHNAFMGSPTSGVPAFPGMMPVVGSPNAAGPGLPFITGQHDFAFPSPTMPAPPASSPTKMSNALLHKALGFSDPALNGAGGDGMNANMNSLQRSCAVTLDPLQSTTETLEQACQQTKIRVLCLKGCKGVTNLGAISRLQNLWLLNLQGCSHCVDDSAVRMIATYNTRLSRLNLCGCDRVSDAQPLGQLSFMFDLNLSGTMIGNSSLEAISRGCGQLSRLAINSCQQLTDVSSTRNLSELKLLYCRYSENIDPATVAMVLVGIGQNLVTLNVDGIRFRQLNLAGLPHVTALKNFNCKDNTLLGDLDWMLSTPTAATTFEALEMLDVEGCESLVNLGAHITALKRLKTMRLTHTGISDAELTRISACPALSAIHLEDCAAITNVECLAKVPSLTKVVLDIRMQQEDTKLNGVAALRKKAGVEVIFAASTNHHGQGGVANRMSATPMATPTSRYAPSMPTASPNTAAEPHAFP</sequence>
<evidence type="ECO:0000256" key="2">
    <source>
        <dbReference type="SAM" id="MobiDB-lite"/>
    </source>
</evidence>